<name>A0A6P8ZFU4_DROAB</name>
<dbReference type="RefSeq" id="XP_034118757.1">
    <property type="nucleotide sequence ID" value="XM_034262866.2"/>
</dbReference>
<dbReference type="InterPro" id="IPR031883">
    <property type="entry name" value="DUF4763"/>
</dbReference>
<accession>A0A6P8ZFU4</accession>
<protein>
    <submittedName>
        <fullName evidence="2">Uncharacterized protein LOC117577888</fullName>
    </submittedName>
</protein>
<reference evidence="2" key="1">
    <citation type="submission" date="2025-08" db="UniProtKB">
        <authorList>
            <consortium name="RefSeq"/>
        </authorList>
    </citation>
    <scope>IDENTIFICATION</scope>
    <source>
        <strain evidence="2">15112-1751.03</strain>
        <tissue evidence="2">Whole Adult</tissue>
    </source>
</reference>
<keyword evidence="1" id="KW-1185">Reference proteome</keyword>
<sequence length="314" mass="37042">MFENEPIPDSQDKLIERLGDCDVPVDYMDLLSHRIRCHKIEIFHYDDEVSFTPRDEEEGEQGLSYGDDQFSVDRSDDIDRLLRLVKDLDCQIRRIELMQLLLKERQQQRAERVESGVTEASTEQLEKVKEAKAAKQLVLSCQEQLEVRNLQHDQHRLQCEINEMITNYRLLRSVLHTLRGQMCAGHRECRHLDATMKNLQQWSEQVAGELPICKHRYQTILKTKVSKTEADRVIKANTAKAHRRARNFLSVRRMQFDLQEFHAEIDELLEYASDLRKEMQRRFGNVETQTETQTHRDDDREQVIEAGGDHLHHL</sequence>
<evidence type="ECO:0000313" key="1">
    <source>
        <dbReference type="Proteomes" id="UP000515160"/>
    </source>
</evidence>
<organism evidence="1 2">
    <name type="scientific">Drosophila albomicans</name>
    <name type="common">Fruit fly</name>
    <dbReference type="NCBI Taxonomy" id="7291"/>
    <lineage>
        <taxon>Eukaryota</taxon>
        <taxon>Metazoa</taxon>
        <taxon>Ecdysozoa</taxon>
        <taxon>Arthropoda</taxon>
        <taxon>Hexapoda</taxon>
        <taxon>Insecta</taxon>
        <taxon>Pterygota</taxon>
        <taxon>Neoptera</taxon>
        <taxon>Endopterygota</taxon>
        <taxon>Diptera</taxon>
        <taxon>Brachycera</taxon>
        <taxon>Muscomorpha</taxon>
        <taxon>Ephydroidea</taxon>
        <taxon>Drosophilidae</taxon>
        <taxon>Drosophila</taxon>
    </lineage>
</organism>
<dbReference type="Pfam" id="PF15960">
    <property type="entry name" value="DUF4763"/>
    <property type="match status" value="1"/>
</dbReference>
<dbReference type="Proteomes" id="UP000515160">
    <property type="component" value="Chromosome X"/>
</dbReference>
<dbReference type="GeneID" id="117577888"/>
<proteinExistence type="predicted"/>
<dbReference type="AlphaFoldDB" id="A0A6P8ZFU4"/>
<evidence type="ECO:0000313" key="2">
    <source>
        <dbReference type="RefSeq" id="XP_034118757.1"/>
    </source>
</evidence>
<gene>
    <name evidence="2" type="primary">LOC117577888</name>
</gene>
<dbReference type="OrthoDB" id="7866749at2759"/>